<dbReference type="PANTHER" id="PTHR14969">
    <property type="entry name" value="SPHINGOSINE-1-PHOSPHATE PHOSPHOHYDROLASE"/>
    <property type="match status" value="1"/>
</dbReference>
<dbReference type="Gene3D" id="1.20.144.10">
    <property type="entry name" value="Phosphatidic acid phosphatase type 2/haloperoxidase"/>
    <property type="match status" value="1"/>
</dbReference>
<proteinExistence type="predicted"/>
<sequence>MARSKTAQKVAARSEKPLTEGPSKNTADNVTTVQTDEGPVGVGNSHNSLAKLDRYISTTYVHSLKLGLLDYLVAVPALICSTYVVPFLPVIVSIKMGTQRGIEYLTCVLLCVAVSLTLKKVFKRVRPTYPSAPREVNLRWMESNFSFPSGDSVQAGALATFLALCDNAPKAYALVPCVMFARVYFGFHWIGDTIFGALLGVLITATLQRPNNQDSPAVGLPSPPLWPINGEEHPLWVWLTTQIQGLASSLADHGADIPQALAAVVGDSDDPFWAWLATQMDNDLSSLAINDTVIQPVLDWALDKNEDPYYVWLAAEVFANVRSPTTGDTDPSLRRRAIEAKPRPHPALEWLEAILDAFRLF</sequence>
<reference evidence="4 5" key="1">
    <citation type="submission" date="2020-04" db="EMBL/GenBank/DDBJ databases">
        <title>Perkinsus olseni comparative genomics.</title>
        <authorList>
            <person name="Bogema D.R."/>
        </authorList>
    </citation>
    <scope>NUCLEOTIDE SEQUENCE [LARGE SCALE GENOMIC DNA]</scope>
    <source>
        <strain evidence="4 5">ATCC PRA-207</strain>
    </source>
</reference>
<feature type="transmembrane region" description="Helical" evidence="2">
    <location>
        <begin position="186"/>
        <end position="207"/>
    </location>
</feature>
<dbReference type="InterPro" id="IPR036938">
    <property type="entry name" value="PAP2/HPO_sf"/>
</dbReference>
<organism evidence="4 5">
    <name type="scientific">Perkinsus olseni</name>
    <name type="common">Perkinsus atlanticus</name>
    <dbReference type="NCBI Taxonomy" id="32597"/>
    <lineage>
        <taxon>Eukaryota</taxon>
        <taxon>Sar</taxon>
        <taxon>Alveolata</taxon>
        <taxon>Perkinsozoa</taxon>
        <taxon>Perkinsea</taxon>
        <taxon>Perkinsida</taxon>
        <taxon>Perkinsidae</taxon>
        <taxon>Perkinsus</taxon>
    </lineage>
</organism>
<protein>
    <recommendedName>
        <fullName evidence="3">Phosphatidic acid phosphatase type 2/haloperoxidase domain-containing protein</fullName>
    </recommendedName>
</protein>
<feature type="transmembrane region" description="Helical" evidence="2">
    <location>
        <begin position="71"/>
        <end position="92"/>
    </location>
</feature>
<name>A0A7J6SJR8_PEROL</name>
<gene>
    <name evidence="4" type="ORF">FOZ63_004336</name>
</gene>
<comment type="caution">
    <text evidence="4">The sequence shown here is derived from an EMBL/GenBank/DDBJ whole genome shotgun (WGS) entry which is preliminary data.</text>
</comment>
<dbReference type="Pfam" id="PF01569">
    <property type="entry name" value="PAP2"/>
    <property type="match status" value="1"/>
</dbReference>
<dbReference type="AlphaFoldDB" id="A0A7J6SJR8"/>
<evidence type="ECO:0000256" key="1">
    <source>
        <dbReference type="SAM" id="MobiDB-lite"/>
    </source>
</evidence>
<dbReference type="PANTHER" id="PTHR14969:SF13">
    <property type="entry name" value="AT30094P"/>
    <property type="match status" value="1"/>
</dbReference>
<dbReference type="SUPFAM" id="SSF48317">
    <property type="entry name" value="Acid phosphatase/Vanadium-dependent haloperoxidase"/>
    <property type="match status" value="1"/>
</dbReference>
<keyword evidence="5" id="KW-1185">Reference proteome</keyword>
<evidence type="ECO:0000313" key="5">
    <source>
        <dbReference type="Proteomes" id="UP000553632"/>
    </source>
</evidence>
<keyword evidence="2" id="KW-0472">Membrane</keyword>
<evidence type="ECO:0000313" key="4">
    <source>
        <dbReference type="EMBL" id="KAF4733209.1"/>
    </source>
</evidence>
<feature type="region of interest" description="Disordered" evidence="1">
    <location>
        <begin position="1"/>
        <end position="38"/>
    </location>
</feature>
<evidence type="ECO:0000256" key="2">
    <source>
        <dbReference type="SAM" id="Phobius"/>
    </source>
</evidence>
<keyword evidence="2" id="KW-1133">Transmembrane helix</keyword>
<feature type="compositionally biased region" description="Polar residues" evidence="1">
    <location>
        <begin position="22"/>
        <end position="35"/>
    </location>
</feature>
<keyword evidence="2" id="KW-0812">Transmembrane</keyword>
<dbReference type="CDD" id="cd01610">
    <property type="entry name" value="PAP2_like"/>
    <property type="match status" value="1"/>
</dbReference>
<evidence type="ECO:0000259" key="3">
    <source>
        <dbReference type="SMART" id="SM00014"/>
    </source>
</evidence>
<feature type="transmembrane region" description="Helical" evidence="2">
    <location>
        <begin position="104"/>
        <end position="122"/>
    </location>
</feature>
<dbReference type="EMBL" id="JABANO010017595">
    <property type="protein sequence ID" value="KAF4733209.1"/>
    <property type="molecule type" value="Genomic_DNA"/>
</dbReference>
<feature type="domain" description="Phosphatidic acid phosphatase type 2/haloperoxidase" evidence="3">
    <location>
        <begin position="104"/>
        <end position="208"/>
    </location>
</feature>
<dbReference type="SMART" id="SM00014">
    <property type="entry name" value="acidPPc"/>
    <property type="match status" value="1"/>
</dbReference>
<dbReference type="Proteomes" id="UP000553632">
    <property type="component" value="Unassembled WGS sequence"/>
</dbReference>
<accession>A0A7J6SJR8</accession>
<dbReference type="InterPro" id="IPR000326">
    <property type="entry name" value="PAP2/HPO"/>
</dbReference>